<dbReference type="InterPro" id="IPR005133">
    <property type="entry name" value="PhaG_MnhG_YufB"/>
</dbReference>
<gene>
    <name evidence="2" type="ORF">HGA08_21045</name>
</gene>
<keyword evidence="1" id="KW-0472">Membrane</keyword>
<dbReference type="RefSeq" id="WP_067874403.1">
    <property type="nucleotide sequence ID" value="NZ_JAAXOP010000013.1"/>
</dbReference>
<keyword evidence="3" id="KW-1185">Reference proteome</keyword>
<reference evidence="2 3" key="1">
    <citation type="submission" date="2020-04" db="EMBL/GenBank/DDBJ databases">
        <title>MicrobeNet Type strains.</title>
        <authorList>
            <person name="Nicholson A.C."/>
        </authorList>
    </citation>
    <scope>NUCLEOTIDE SEQUENCE [LARGE SCALE GENOMIC DNA]</scope>
    <source>
        <strain evidence="2 3">JCM 12354</strain>
    </source>
</reference>
<proteinExistence type="predicted"/>
<dbReference type="Pfam" id="PF03334">
    <property type="entry name" value="PhaG_MnhG_YufB"/>
    <property type="match status" value="1"/>
</dbReference>
<name>A0A846XZN7_9NOCA</name>
<feature type="transmembrane region" description="Helical" evidence="1">
    <location>
        <begin position="66"/>
        <end position="89"/>
    </location>
</feature>
<dbReference type="GO" id="GO:0015297">
    <property type="term" value="F:antiporter activity"/>
    <property type="evidence" value="ECO:0007669"/>
    <property type="project" value="InterPro"/>
</dbReference>
<evidence type="ECO:0000313" key="3">
    <source>
        <dbReference type="Proteomes" id="UP000565711"/>
    </source>
</evidence>
<dbReference type="GO" id="GO:0098662">
    <property type="term" value="P:inorganic cation transmembrane transport"/>
    <property type="evidence" value="ECO:0007669"/>
    <property type="project" value="InterPro"/>
</dbReference>
<feature type="transmembrane region" description="Helical" evidence="1">
    <location>
        <begin position="6"/>
        <end position="28"/>
    </location>
</feature>
<evidence type="ECO:0000256" key="1">
    <source>
        <dbReference type="SAM" id="Phobius"/>
    </source>
</evidence>
<dbReference type="Proteomes" id="UP000565711">
    <property type="component" value="Unassembled WGS sequence"/>
</dbReference>
<accession>A0A846XZN7</accession>
<dbReference type="EMBL" id="JAAXOP010000013">
    <property type="protein sequence ID" value="NKY52696.1"/>
    <property type="molecule type" value="Genomic_DNA"/>
</dbReference>
<sequence>MTDPGTIVAAVALGVAVAVAVAASWAALRPRGVYARLHYPGMLATVTGPLLTLAVLLEYGPGLTTASVALTVMLLWFTGAVSAAAIAKLNVVVSGPQQRTGEQEQS</sequence>
<evidence type="ECO:0000313" key="2">
    <source>
        <dbReference type="EMBL" id="NKY52696.1"/>
    </source>
</evidence>
<feature type="transmembrane region" description="Helical" evidence="1">
    <location>
        <begin position="40"/>
        <end position="60"/>
    </location>
</feature>
<keyword evidence="1" id="KW-0812">Transmembrane</keyword>
<organism evidence="2 3">
    <name type="scientific">Nocardia vermiculata</name>
    <dbReference type="NCBI Taxonomy" id="257274"/>
    <lineage>
        <taxon>Bacteria</taxon>
        <taxon>Bacillati</taxon>
        <taxon>Actinomycetota</taxon>
        <taxon>Actinomycetes</taxon>
        <taxon>Mycobacteriales</taxon>
        <taxon>Nocardiaceae</taxon>
        <taxon>Nocardia</taxon>
    </lineage>
</organism>
<keyword evidence="1" id="KW-1133">Transmembrane helix</keyword>
<dbReference type="AlphaFoldDB" id="A0A846XZN7"/>
<protein>
    <submittedName>
        <fullName evidence="2">Monovalent cation/H(+) antiporter subunit G</fullName>
    </submittedName>
</protein>
<comment type="caution">
    <text evidence="2">The sequence shown here is derived from an EMBL/GenBank/DDBJ whole genome shotgun (WGS) entry which is preliminary data.</text>
</comment>